<dbReference type="CDD" id="cd03801">
    <property type="entry name" value="GT4_PimA-like"/>
    <property type="match status" value="1"/>
</dbReference>
<evidence type="ECO:0008006" key="4">
    <source>
        <dbReference type="Google" id="ProtNLM"/>
    </source>
</evidence>
<dbReference type="InterPro" id="IPR028098">
    <property type="entry name" value="Glyco_trans_4-like_N"/>
</dbReference>
<dbReference type="Pfam" id="PF13439">
    <property type="entry name" value="Glyco_transf_4"/>
    <property type="match status" value="1"/>
</dbReference>
<dbReference type="Pfam" id="PF00534">
    <property type="entry name" value="Glycos_transf_1"/>
    <property type="match status" value="1"/>
</dbReference>
<proteinExistence type="predicted"/>
<dbReference type="AlphaFoldDB" id="A0A212LPE3"/>
<dbReference type="SUPFAM" id="SSF53756">
    <property type="entry name" value="UDP-Glycosyltransferase/glycogen phosphorylase"/>
    <property type="match status" value="1"/>
</dbReference>
<dbReference type="GO" id="GO:0016757">
    <property type="term" value="F:glycosyltransferase activity"/>
    <property type="evidence" value="ECO:0007669"/>
    <property type="project" value="InterPro"/>
</dbReference>
<dbReference type="PANTHER" id="PTHR12526">
    <property type="entry name" value="GLYCOSYLTRANSFERASE"/>
    <property type="match status" value="1"/>
</dbReference>
<feature type="domain" description="Glycosyltransferase subfamily 4-like N-terminal" evidence="2">
    <location>
        <begin position="68"/>
        <end position="185"/>
    </location>
</feature>
<sequence>MASRQPRDAAVSGFVTRHRLKIAVILPRGTYFGPDKATAIDLCAYDFVRFSRYRDETVVVGEALDRPFAGVRFVGVPRRPGQSQASFSDALAAAAASERPDVVVVHQHIPSARRIAGRFRDRPVLLHRHNNPKRPKGWLGRWLEARKYAPFAAIVLISAFTRDRLVALFPRLAGKAHVVHNGLDLGEWPAADAKRRDILFVGRAVPEKGVLEAARAAVSALAAAPGWRVRFILSGLDGNAAYAADVAEALRPLGERAEILRDLPHAAVREAFREAAIALVPSRFEEPFGRTAIEAMAGGAALICSLRGGLREIAEGVSLAIDPDDPASIAEAIARLIGDAALRRRLADDGRKRVETAFAIERSAARLDDIYDSVHKGTGA</sequence>
<organism evidence="3">
    <name type="scientific">uncultured Pleomorphomonas sp</name>
    <dbReference type="NCBI Taxonomy" id="442121"/>
    <lineage>
        <taxon>Bacteria</taxon>
        <taxon>Pseudomonadati</taxon>
        <taxon>Pseudomonadota</taxon>
        <taxon>Alphaproteobacteria</taxon>
        <taxon>Hyphomicrobiales</taxon>
        <taxon>Pleomorphomonadaceae</taxon>
        <taxon>Pleomorphomonas</taxon>
        <taxon>environmental samples</taxon>
    </lineage>
</organism>
<evidence type="ECO:0000259" key="2">
    <source>
        <dbReference type="Pfam" id="PF13439"/>
    </source>
</evidence>
<gene>
    <name evidence="3" type="ORF">KL86PLE_90337</name>
</gene>
<reference evidence="3" key="1">
    <citation type="submission" date="2016-08" db="EMBL/GenBank/DDBJ databases">
        <authorList>
            <person name="Seilhamer J.J."/>
        </authorList>
    </citation>
    <scope>NUCLEOTIDE SEQUENCE</scope>
    <source>
        <strain evidence="3">86</strain>
    </source>
</reference>
<protein>
    <recommendedName>
        <fullName evidence="4">Glycosyltransferase</fullName>
    </recommendedName>
</protein>
<feature type="domain" description="Glycosyl transferase family 1" evidence="1">
    <location>
        <begin position="192"/>
        <end position="353"/>
    </location>
</feature>
<dbReference type="EMBL" id="FMJD01000013">
    <property type="protein sequence ID" value="SCM79309.1"/>
    <property type="molecule type" value="Genomic_DNA"/>
</dbReference>
<evidence type="ECO:0000313" key="3">
    <source>
        <dbReference type="EMBL" id="SCM79309.1"/>
    </source>
</evidence>
<accession>A0A212LPE3</accession>
<name>A0A212LPE3_9HYPH</name>
<dbReference type="Gene3D" id="3.40.50.2000">
    <property type="entry name" value="Glycogen Phosphorylase B"/>
    <property type="match status" value="2"/>
</dbReference>
<dbReference type="InterPro" id="IPR001296">
    <property type="entry name" value="Glyco_trans_1"/>
</dbReference>
<evidence type="ECO:0000259" key="1">
    <source>
        <dbReference type="Pfam" id="PF00534"/>
    </source>
</evidence>